<feature type="repeat" description="TPR" evidence="7">
    <location>
        <begin position="539"/>
        <end position="572"/>
    </location>
</feature>
<dbReference type="PROSITE" id="PS50005">
    <property type="entry name" value="TPR"/>
    <property type="match status" value="3"/>
</dbReference>
<evidence type="ECO:0000256" key="1">
    <source>
        <dbReference type="ARBA" id="ARBA00022618"/>
    </source>
</evidence>
<feature type="compositionally biased region" description="Polar residues" evidence="8">
    <location>
        <begin position="201"/>
        <end position="222"/>
    </location>
</feature>
<dbReference type="PANTHER" id="PTHR12558">
    <property type="entry name" value="CELL DIVISION CYCLE 16,23,27"/>
    <property type="match status" value="1"/>
</dbReference>
<evidence type="ECO:0000256" key="8">
    <source>
        <dbReference type="SAM" id="MobiDB-lite"/>
    </source>
</evidence>
<dbReference type="SUPFAM" id="SSF48452">
    <property type="entry name" value="TPR-like"/>
    <property type="match status" value="1"/>
</dbReference>
<keyword evidence="4" id="KW-0833">Ubl conjugation pathway</keyword>
<feature type="domain" description="Cdc23" evidence="9">
    <location>
        <begin position="38"/>
        <end position="140"/>
    </location>
</feature>
<keyword evidence="6" id="KW-0131">Cell cycle</keyword>
<dbReference type="GO" id="GO:0005680">
    <property type="term" value="C:anaphase-promoting complex"/>
    <property type="evidence" value="ECO:0007669"/>
    <property type="project" value="InterPro"/>
</dbReference>
<dbReference type="GO" id="GO:0016567">
    <property type="term" value="P:protein ubiquitination"/>
    <property type="evidence" value="ECO:0007669"/>
    <property type="project" value="TreeGrafter"/>
</dbReference>
<dbReference type="GO" id="GO:0031145">
    <property type="term" value="P:anaphase-promoting complex-dependent catabolic process"/>
    <property type="evidence" value="ECO:0007669"/>
    <property type="project" value="TreeGrafter"/>
</dbReference>
<dbReference type="InterPro" id="IPR007192">
    <property type="entry name" value="APC8"/>
</dbReference>
<evidence type="ECO:0000256" key="6">
    <source>
        <dbReference type="ARBA" id="ARBA00023306"/>
    </source>
</evidence>
<feature type="repeat" description="TPR" evidence="7">
    <location>
        <begin position="471"/>
        <end position="504"/>
    </location>
</feature>
<evidence type="ECO:0000259" key="9">
    <source>
        <dbReference type="Pfam" id="PF04049"/>
    </source>
</evidence>
<evidence type="ECO:0000256" key="5">
    <source>
        <dbReference type="ARBA" id="ARBA00022803"/>
    </source>
</evidence>
<evidence type="ECO:0000313" key="10">
    <source>
        <dbReference type="EMBL" id="LAC20338.1"/>
    </source>
</evidence>
<feature type="region of interest" description="Disordered" evidence="8">
    <location>
        <begin position="700"/>
        <end position="743"/>
    </location>
</feature>
<keyword evidence="1 10" id="KW-0132">Cell division</keyword>
<dbReference type="SMART" id="SM00028">
    <property type="entry name" value="TPR"/>
    <property type="match status" value="7"/>
</dbReference>
<evidence type="ECO:0000256" key="7">
    <source>
        <dbReference type="PROSITE-ProRule" id="PRU00339"/>
    </source>
</evidence>
<keyword evidence="3" id="KW-0498">Mitosis</keyword>
<feature type="domain" description="Cdc23" evidence="9">
    <location>
        <begin position="300"/>
        <end position="410"/>
    </location>
</feature>
<feature type="repeat" description="TPR" evidence="7">
    <location>
        <begin position="505"/>
        <end position="538"/>
    </location>
</feature>
<sequence length="743" mass="84907">MAGGYDGLHDMTAILFGTTVANVKGEKPIIDTEFTRKVKSDLIVAKEESANRGLYQAYNWCADLALCVKDVPLQEEPQLPHLRQQLGDEADEFDRARGLFKCKDYFRAAYYSEHLKKPLSRFLHLYSRYCAYEQKINNDRMDSITLLPKNSPGPHLYEIAYKLGPAYFRVTNKENYPETTRGIIGIGDYEYKTKLTKQRRNSQGSSNTGRNPNISVTNNSSRNSHHNPGIRKLRRRIDDHIYDEHIVDGNDLDDLDIAHLGEDIDGIDIEDTTEMDDGAGRFRLDSSNIPAEVVVANLEEEDVACGYDGYLMYLYGTVLKQLGRRKQALEVLCWSIHMQPLNWAAWAELAELIVKRSTLEQLDLPDVWQRGVFLCQVFVELNLDADCLAACEKLMTQGLQGSTYLRTQRALALRNLRELDLAIAEFEGIEKSDPFRVESVDVYSNLLYVKERRVHLANLAAKMVQVAKYSVETCCVVGNYLSLRGEHEKAVVYFQRSLKLNPKFVSAYTLMGYEYMEMKNTIQAIQCYRNALKINRRDYRAWFGLGQTYEVLRLLNYSLFYFKQAQRLHPYDSRMITALGEAFEKKDMWLEAKKCYVKAHSVGDVEGTALLKLAKLYHRLAESERAADAYDRYLLETAGEESDDQEERGRANMYLAEFMLSHAEFDQAEEYAKRCIGCAETQESGKSLLKEISHKRNLAEANPAMALKEEPRATLVGNRARSSDDNPPQLPPPPLRNYAAQSP</sequence>
<protein>
    <submittedName>
        <fullName evidence="10">Cell division cycle protein 23 homolog</fullName>
    </submittedName>
</protein>
<dbReference type="EMBL" id="IACT01000968">
    <property type="protein sequence ID" value="LAC20338.1"/>
    <property type="molecule type" value="mRNA"/>
</dbReference>
<reference evidence="10" key="1">
    <citation type="submission" date="2017-11" db="EMBL/GenBank/DDBJ databases">
        <title>The sensing device of the deep-sea amphipod.</title>
        <authorList>
            <person name="Kobayashi H."/>
            <person name="Nagahama T."/>
            <person name="Arai W."/>
            <person name="Sasagawa Y."/>
            <person name="Umeda M."/>
            <person name="Hayashi T."/>
            <person name="Nikaido I."/>
            <person name="Watanabe H."/>
            <person name="Oguri K."/>
            <person name="Kitazato H."/>
            <person name="Fujioka K."/>
            <person name="Kido Y."/>
            <person name="Takami H."/>
        </authorList>
    </citation>
    <scope>NUCLEOTIDE SEQUENCE</scope>
    <source>
        <tissue evidence="10">Whole body</tissue>
    </source>
</reference>
<dbReference type="GO" id="GO:0045842">
    <property type="term" value="P:positive regulation of mitotic metaphase/anaphase transition"/>
    <property type="evidence" value="ECO:0007669"/>
    <property type="project" value="TreeGrafter"/>
</dbReference>
<evidence type="ECO:0000256" key="3">
    <source>
        <dbReference type="ARBA" id="ARBA00022776"/>
    </source>
</evidence>
<dbReference type="Gene3D" id="1.25.40.10">
    <property type="entry name" value="Tetratricopeptide repeat domain"/>
    <property type="match status" value="3"/>
</dbReference>
<keyword evidence="5 7" id="KW-0802">TPR repeat</keyword>
<feature type="region of interest" description="Disordered" evidence="8">
    <location>
        <begin position="196"/>
        <end position="230"/>
    </location>
</feature>
<evidence type="ECO:0000256" key="2">
    <source>
        <dbReference type="ARBA" id="ARBA00022737"/>
    </source>
</evidence>
<dbReference type="InterPro" id="IPR019734">
    <property type="entry name" value="TPR_rpt"/>
</dbReference>
<name>A0A6A7FPI5_9CRUS</name>
<evidence type="ECO:0000256" key="4">
    <source>
        <dbReference type="ARBA" id="ARBA00022786"/>
    </source>
</evidence>
<organism evidence="10">
    <name type="scientific">Hirondellea gigas</name>
    <dbReference type="NCBI Taxonomy" id="1518452"/>
    <lineage>
        <taxon>Eukaryota</taxon>
        <taxon>Metazoa</taxon>
        <taxon>Ecdysozoa</taxon>
        <taxon>Arthropoda</taxon>
        <taxon>Crustacea</taxon>
        <taxon>Multicrustacea</taxon>
        <taxon>Malacostraca</taxon>
        <taxon>Eumalacostraca</taxon>
        <taxon>Peracarida</taxon>
        <taxon>Amphipoda</taxon>
        <taxon>Amphilochidea</taxon>
        <taxon>Lysianassida</taxon>
        <taxon>Lysianassidira</taxon>
        <taxon>Lysianassoidea</taxon>
        <taxon>Lysianassidae</taxon>
        <taxon>Hirondellea</taxon>
    </lineage>
</organism>
<proteinExistence type="evidence at transcript level"/>
<keyword evidence="2" id="KW-0677">Repeat</keyword>
<dbReference type="GO" id="GO:0051301">
    <property type="term" value="P:cell division"/>
    <property type="evidence" value="ECO:0007669"/>
    <property type="project" value="UniProtKB-KW"/>
</dbReference>
<accession>A0A6A7FPI5</accession>
<dbReference type="Pfam" id="PF04049">
    <property type="entry name" value="ANAPC8"/>
    <property type="match status" value="2"/>
</dbReference>
<dbReference type="AlphaFoldDB" id="A0A6A7FPI5"/>
<dbReference type="InterPro" id="IPR011990">
    <property type="entry name" value="TPR-like_helical_dom_sf"/>
</dbReference>
<dbReference type="Pfam" id="PF13181">
    <property type="entry name" value="TPR_8"/>
    <property type="match status" value="2"/>
</dbReference>
<dbReference type="PANTHER" id="PTHR12558:SF10">
    <property type="entry name" value="CELL DIVISION CYCLE PROTEIN 23 HOMOLOG"/>
    <property type="match status" value="1"/>
</dbReference>